<dbReference type="SUPFAM" id="SSF55729">
    <property type="entry name" value="Acyl-CoA N-acyltransferases (Nat)"/>
    <property type="match status" value="1"/>
</dbReference>
<dbReference type="InterPro" id="IPR016181">
    <property type="entry name" value="Acyl_CoA_acyltransferase"/>
</dbReference>
<reference evidence="2 3" key="1">
    <citation type="submission" date="2019-12" db="EMBL/GenBank/DDBJ databases">
        <title>Whole genome shotgun sequence of Streptomyces caniferus NBRC 15389.</title>
        <authorList>
            <person name="Ichikawa N."/>
            <person name="Kimura A."/>
            <person name="Kitahashi Y."/>
            <person name="Komaki H."/>
            <person name="Tamura T."/>
        </authorList>
    </citation>
    <scope>NUCLEOTIDE SEQUENCE [LARGE SCALE GENOMIC DNA]</scope>
    <source>
        <strain evidence="2 3">NBRC 15389</strain>
    </source>
</reference>
<dbReference type="GO" id="GO:0016747">
    <property type="term" value="F:acyltransferase activity, transferring groups other than amino-acyl groups"/>
    <property type="evidence" value="ECO:0007669"/>
    <property type="project" value="InterPro"/>
</dbReference>
<dbReference type="AlphaFoldDB" id="A0A640S9T7"/>
<evidence type="ECO:0000259" key="1">
    <source>
        <dbReference type="PROSITE" id="PS51186"/>
    </source>
</evidence>
<sequence>MPTPENPGRELWLAARASDTVVTTFQTVLRTANLDDLDAITDLHTQARTAYYQAGGLSVSELVSSEARSRRREAWMRALRADAKTVVCAIGGGEVVGTLAMGPPLEADVDAATVGQLYQIHVRPSRWGQGVGGRLHTAFVQFLRDGSLATGLLEAWEGNSRAQGFYARHGWKPDGHHRPGPGNASYVRLCLDLDPAP</sequence>
<accession>A0A640S9T7</accession>
<dbReference type="InterPro" id="IPR000182">
    <property type="entry name" value="GNAT_dom"/>
</dbReference>
<dbReference type="EMBL" id="BLIN01000005">
    <property type="protein sequence ID" value="GFE07867.1"/>
    <property type="molecule type" value="Genomic_DNA"/>
</dbReference>
<dbReference type="PROSITE" id="PS51186">
    <property type="entry name" value="GNAT"/>
    <property type="match status" value="1"/>
</dbReference>
<name>A0A640S9T7_9ACTN</name>
<evidence type="ECO:0000313" key="2">
    <source>
        <dbReference type="EMBL" id="GFE07867.1"/>
    </source>
</evidence>
<dbReference type="Gene3D" id="3.40.630.30">
    <property type="match status" value="1"/>
</dbReference>
<evidence type="ECO:0000313" key="3">
    <source>
        <dbReference type="Proteomes" id="UP000435837"/>
    </source>
</evidence>
<dbReference type="CDD" id="cd04301">
    <property type="entry name" value="NAT_SF"/>
    <property type="match status" value="1"/>
</dbReference>
<comment type="caution">
    <text evidence="2">The sequence shown here is derived from an EMBL/GenBank/DDBJ whole genome shotgun (WGS) entry which is preliminary data.</text>
</comment>
<dbReference type="Proteomes" id="UP000435837">
    <property type="component" value="Unassembled WGS sequence"/>
</dbReference>
<feature type="domain" description="N-acetyltransferase" evidence="1">
    <location>
        <begin position="27"/>
        <end position="194"/>
    </location>
</feature>
<gene>
    <name evidence="2" type="ORF">Scani_41350</name>
</gene>
<dbReference type="Pfam" id="PF00583">
    <property type="entry name" value="Acetyltransf_1"/>
    <property type="match status" value="1"/>
</dbReference>
<proteinExistence type="predicted"/>
<organism evidence="2 3">
    <name type="scientific">Streptomyces caniferus</name>
    <dbReference type="NCBI Taxonomy" id="285557"/>
    <lineage>
        <taxon>Bacteria</taxon>
        <taxon>Bacillati</taxon>
        <taxon>Actinomycetota</taxon>
        <taxon>Actinomycetes</taxon>
        <taxon>Kitasatosporales</taxon>
        <taxon>Streptomycetaceae</taxon>
        <taxon>Streptomyces</taxon>
    </lineage>
</organism>
<protein>
    <recommendedName>
        <fullName evidence="1">N-acetyltransferase domain-containing protein</fullName>
    </recommendedName>
</protein>